<gene>
    <name evidence="5" type="ORF">H8R25_04535</name>
</gene>
<dbReference type="Pfam" id="PF12833">
    <property type="entry name" value="HTH_18"/>
    <property type="match status" value="1"/>
</dbReference>
<name>A0A923MYX7_9FLAO</name>
<evidence type="ECO:0000256" key="3">
    <source>
        <dbReference type="ARBA" id="ARBA00023163"/>
    </source>
</evidence>
<sequence length="186" mass="21529">MVLYIKNMVCDRCIMVVKAELQRLAIPYKSVALGEVVFETPLDATVKQDLATKLIALGFELIANTKDRTVTQIKNLIIQLVHYQQSELKVNLSQYLVQELSQDYNSLSQQFSEQEATTIEQYYILQRIEKVKELLRYKELSLSEIAFKLHFTDVAHLSNQFKKVTGVTPTVFKKIKENNRKQIDTI</sequence>
<dbReference type="Gene3D" id="1.10.10.60">
    <property type="entry name" value="Homeodomain-like"/>
    <property type="match status" value="1"/>
</dbReference>
<dbReference type="Proteomes" id="UP000641454">
    <property type="component" value="Unassembled WGS sequence"/>
</dbReference>
<evidence type="ECO:0000313" key="5">
    <source>
        <dbReference type="EMBL" id="MBC5843705.1"/>
    </source>
</evidence>
<dbReference type="PANTHER" id="PTHR43280">
    <property type="entry name" value="ARAC-FAMILY TRANSCRIPTIONAL REGULATOR"/>
    <property type="match status" value="1"/>
</dbReference>
<keyword evidence="2" id="KW-0238">DNA-binding</keyword>
<dbReference type="PANTHER" id="PTHR43280:SF2">
    <property type="entry name" value="HTH-TYPE TRANSCRIPTIONAL REGULATOR EXSA"/>
    <property type="match status" value="1"/>
</dbReference>
<accession>A0A923MYX7</accession>
<protein>
    <submittedName>
        <fullName evidence="5">Helix-turn-helix transcriptional regulator</fullName>
    </submittedName>
</protein>
<dbReference type="PROSITE" id="PS01124">
    <property type="entry name" value="HTH_ARAC_FAMILY_2"/>
    <property type="match status" value="1"/>
</dbReference>
<dbReference type="GO" id="GO:0003700">
    <property type="term" value="F:DNA-binding transcription factor activity"/>
    <property type="evidence" value="ECO:0007669"/>
    <property type="project" value="InterPro"/>
</dbReference>
<comment type="caution">
    <text evidence="5">The sequence shown here is derived from an EMBL/GenBank/DDBJ whole genome shotgun (WGS) entry which is preliminary data.</text>
</comment>
<dbReference type="InterPro" id="IPR018060">
    <property type="entry name" value="HTH_AraC"/>
</dbReference>
<dbReference type="InterPro" id="IPR009057">
    <property type="entry name" value="Homeodomain-like_sf"/>
</dbReference>
<keyword evidence="6" id="KW-1185">Reference proteome</keyword>
<dbReference type="EMBL" id="JACRUL010000006">
    <property type="protein sequence ID" value="MBC5843705.1"/>
    <property type="molecule type" value="Genomic_DNA"/>
</dbReference>
<dbReference type="AlphaFoldDB" id="A0A923MYX7"/>
<evidence type="ECO:0000313" key="6">
    <source>
        <dbReference type="Proteomes" id="UP000641454"/>
    </source>
</evidence>
<proteinExistence type="predicted"/>
<evidence type="ECO:0000259" key="4">
    <source>
        <dbReference type="PROSITE" id="PS01124"/>
    </source>
</evidence>
<evidence type="ECO:0000256" key="2">
    <source>
        <dbReference type="ARBA" id="ARBA00023125"/>
    </source>
</evidence>
<evidence type="ECO:0000256" key="1">
    <source>
        <dbReference type="ARBA" id="ARBA00023015"/>
    </source>
</evidence>
<keyword evidence="1" id="KW-0805">Transcription regulation</keyword>
<dbReference type="GO" id="GO:0043565">
    <property type="term" value="F:sequence-specific DNA binding"/>
    <property type="evidence" value="ECO:0007669"/>
    <property type="project" value="InterPro"/>
</dbReference>
<dbReference type="SMART" id="SM00342">
    <property type="entry name" value="HTH_ARAC"/>
    <property type="match status" value="1"/>
</dbReference>
<dbReference type="RefSeq" id="WP_187017375.1">
    <property type="nucleotide sequence ID" value="NZ_JACRUK010000006.1"/>
</dbReference>
<organism evidence="5 6">
    <name type="scientific">Flavobacterium muglaense</name>
    <dbReference type="NCBI Taxonomy" id="2764716"/>
    <lineage>
        <taxon>Bacteria</taxon>
        <taxon>Pseudomonadati</taxon>
        <taxon>Bacteroidota</taxon>
        <taxon>Flavobacteriia</taxon>
        <taxon>Flavobacteriales</taxon>
        <taxon>Flavobacteriaceae</taxon>
        <taxon>Flavobacterium</taxon>
    </lineage>
</organism>
<feature type="domain" description="HTH araC/xylS-type" evidence="4">
    <location>
        <begin position="96"/>
        <end position="175"/>
    </location>
</feature>
<reference evidence="5 6" key="1">
    <citation type="submission" date="2020-08" db="EMBL/GenBank/DDBJ databases">
        <title>Description of novel Flavobacterium F-392 isolate.</title>
        <authorList>
            <person name="Saticioglu I.B."/>
            <person name="Duman M."/>
            <person name="Altun S."/>
        </authorList>
    </citation>
    <scope>NUCLEOTIDE SEQUENCE [LARGE SCALE GENOMIC DNA]</scope>
    <source>
        <strain evidence="5 6">F-392</strain>
    </source>
</reference>
<dbReference type="SUPFAM" id="SSF46689">
    <property type="entry name" value="Homeodomain-like"/>
    <property type="match status" value="1"/>
</dbReference>
<keyword evidence="3" id="KW-0804">Transcription</keyword>